<dbReference type="Pfam" id="PF07729">
    <property type="entry name" value="FCD"/>
    <property type="match status" value="1"/>
</dbReference>
<sequence>MNETNSRKKVPISPQLSSADQVAEEVVRRLYSGRYVAGQKLIEADLVEELHVSRGTIREALRRLSAEGVVSLTLHRGAYIRAFSKNDVQNILNVIEVLLGLAARTAAKKTHSARDKKQLEAYLLAILEPQKNYYDVVRVQNAFYRFLISSSENEELERVLPSLNFHFLRPAYLVHSPRVYPERLKEFELIATAVLSGDAKRAEQTARNHVIAIARSLRELPDEAFSGSTGITKT</sequence>
<dbReference type="PRINTS" id="PR00035">
    <property type="entry name" value="HTHGNTR"/>
</dbReference>
<dbReference type="RefSeq" id="WP_081812142.1">
    <property type="nucleotide sequence ID" value="NZ_AWFG01000020.1"/>
</dbReference>
<keyword evidence="6" id="KW-1185">Reference proteome</keyword>
<dbReference type="CDD" id="cd07377">
    <property type="entry name" value="WHTH_GntR"/>
    <property type="match status" value="1"/>
</dbReference>
<dbReference type="Gene3D" id="1.10.10.10">
    <property type="entry name" value="Winged helix-like DNA-binding domain superfamily/Winged helix DNA-binding domain"/>
    <property type="match status" value="1"/>
</dbReference>
<dbReference type="Gene3D" id="1.20.120.530">
    <property type="entry name" value="GntR ligand-binding domain-like"/>
    <property type="match status" value="1"/>
</dbReference>
<dbReference type="STRING" id="1280947.HY30_15905"/>
<dbReference type="EMBL" id="AWFG01000020">
    <property type="protein sequence ID" value="KCZ58689.1"/>
    <property type="molecule type" value="Genomic_DNA"/>
</dbReference>
<evidence type="ECO:0000313" key="6">
    <source>
        <dbReference type="Proteomes" id="UP000027190"/>
    </source>
</evidence>
<dbReference type="SMART" id="SM00895">
    <property type="entry name" value="FCD"/>
    <property type="match status" value="1"/>
</dbReference>
<feature type="domain" description="HTH gntR-type" evidence="4">
    <location>
        <begin position="16"/>
        <end position="83"/>
    </location>
</feature>
<dbReference type="InterPro" id="IPR011711">
    <property type="entry name" value="GntR_C"/>
</dbReference>
<evidence type="ECO:0000256" key="1">
    <source>
        <dbReference type="ARBA" id="ARBA00023015"/>
    </source>
</evidence>
<dbReference type="InterPro" id="IPR000524">
    <property type="entry name" value="Tscrpt_reg_HTH_GntR"/>
</dbReference>
<evidence type="ECO:0000256" key="2">
    <source>
        <dbReference type="ARBA" id="ARBA00023125"/>
    </source>
</evidence>
<name>A0A062UC70_9PROT</name>
<reference evidence="5 6" key="1">
    <citation type="journal article" date="2014" name="Antonie Van Leeuwenhoek">
        <title>Hyphomonas beringensis sp. nov. and Hyphomonas chukchiensis sp. nov., isolated from surface seawater of the Bering Sea and Chukchi Sea.</title>
        <authorList>
            <person name="Li C."/>
            <person name="Lai Q."/>
            <person name="Li G."/>
            <person name="Dong C."/>
            <person name="Wang J."/>
            <person name="Liao Y."/>
            <person name="Shao Z."/>
        </authorList>
    </citation>
    <scope>NUCLEOTIDE SEQUENCE [LARGE SCALE GENOMIC DNA]</scope>
    <source>
        <strain evidence="5 6">BH-BN04-4</strain>
    </source>
</reference>
<dbReference type="Pfam" id="PF00392">
    <property type="entry name" value="GntR"/>
    <property type="match status" value="1"/>
</dbReference>
<dbReference type="AlphaFoldDB" id="A0A062UC70"/>
<evidence type="ECO:0000313" key="5">
    <source>
        <dbReference type="EMBL" id="KCZ58689.1"/>
    </source>
</evidence>
<dbReference type="GO" id="GO:0003700">
    <property type="term" value="F:DNA-binding transcription factor activity"/>
    <property type="evidence" value="ECO:0007669"/>
    <property type="project" value="InterPro"/>
</dbReference>
<dbReference type="Proteomes" id="UP000027190">
    <property type="component" value="Unassembled WGS sequence"/>
</dbReference>
<protein>
    <recommendedName>
        <fullName evidence="4">HTH gntR-type domain-containing protein</fullName>
    </recommendedName>
</protein>
<keyword evidence="2" id="KW-0238">DNA-binding</keyword>
<comment type="caution">
    <text evidence="5">The sequence shown here is derived from an EMBL/GenBank/DDBJ whole genome shotgun (WGS) entry which is preliminary data.</text>
</comment>
<dbReference type="PANTHER" id="PTHR43537">
    <property type="entry name" value="TRANSCRIPTIONAL REGULATOR, GNTR FAMILY"/>
    <property type="match status" value="1"/>
</dbReference>
<proteinExistence type="predicted"/>
<gene>
    <name evidence="5" type="ORF">HY30_15905</name>
</gene>
<dbReference type="SUPFAM" id="SSF48008">
    <property type="entry name" value="GntR ligand-binding domain-like"/>
    <property type="match status" value="1"/>
</dbReference>
<dbReference type="GO" id="GO:0003677">
    <property type="term" value="F:DNA binding"/>
    <property type="evidence" value="ECO:0007669"/>
    <property type="project" value="UniProtKB-KW"/>
</dbReference>
<keyword evidence="1" id="KW-0805">Transcription regulation</keyword>
<dbReference type="InterPro" id="IPR036390">
    <property type="entry name" value="WH_DNA-bd_sf"/>
</dbReference>
<dbReference type="SUPFAM" id="SSF46785">
    <property type="entry name" value="Winged helix' DNA-binding domain"/>
    <property type="match status" value="1"/>
</dbReference>
<dbReference type="InterPro" id="IPR036388">
    <property type="entry name" value="WH-like_DNA-bd_sf"/>
</dbReference>
<keyword evidence="3" id="KW-0804">Transcription</keyword>
<dbReference type="PANTHER" id="PTHR43537:SF24">
    <property type="entry name" value="GLUCONATE OPERON TRANSCRIPTIONAL REPRESSOR"/>
    <property type="match status" value="1"/>
</dbReference>
<dbReference type="SMART" id="SM00345">
    <property type="entry name" value="HTH_GNTR"/>
    <property type="match status" value="1"/>
</dbReference>
<dbReference type="PROSITE" id="PS50949">
    <property type="entry name" value="HTH_GNTR"/>
    <property type="match status" value="1"/>
</dbReference>
<accession>A0A062UC70</accession>
<dbReference type="eggNOG" id="COG1802">
    <property type="taxonomic scope" value="Bacteria"/>
</dbReference>
<evidence type="ECO:0000256" key="3">
    <source>
        <dbReference type="ARBA" id="ARBA00023163"/>
    </source>
</evidence>
<evidence type="ECO:0000259" key="4">
    <source>
        <dbReference type="PROSITE" id="PS50949"/>
    </source>
</evidence>
<dbReference type="OrthoDB" id="9815654at2"/>
<dbReference type="InterPro" id="IPR008920">
    <property type="entry name" value="TF_FadR/GntR_C"/>
</dbReference>
<organism evidence="5 6">
    <name type="scientific">Hyphomonas chukchiensis</name>
    <dbReference type="NCBI Taxonomy" id="1280947"/>
    <lineage>
        <taxon>Bacteria</taxon>
        <taxon>Pseudomonadati</taxon>
        <taxon>Pseudomonadota</taxon>
        <taxon>Alphaproteobacteria</taxon>
        <taxon>Hyphomonadales</taxon>
        <taxon>Hyphomonadaceae</taxon>
        <taxon>Hyphomonas</taxon>
    </lineage>
</organism>